<keyword evidence="2" id="KW-1133">Transmembrane helix</keyword>
<dbReference type="InterPro" id="IPR025315">
    <property type="entry name" value="DUF4220"/>
</dbReference>
<feature type="region of interest" description="Disordered" evidence="1">
    <location>
        <begin position="671"/>
        <end position="719"/>
    </location>
</feature>
<feature type="transmembrane region" description="Helical" evidence="2">
    <location>
        <begin position="46"/>
        <end position="68"/>
    </location>
</feature>
<evidence type="ECO:0000313" key="5">
    <source>
        <dbReference type="Proteomes" id="UP000823388"/>
    </source>
</evidence>
<protein>
    <recommendedName>
        <fullName evidence="3">DUF4220 domain-containing protein</fullName>
    </recommendedName>
</protein>
<organism evidence="4 5">
    <name type="scientific">Panicum virgatum</name>
    <name type="common">Blackwell switchgrass</name>
    <dbReference type="NCBI Taxonomy" id="38727"/>
    <lineage>
        <taxon>Eukaryota</taxon>
        <taxon>Viridiplantae</taxon>
        <taxon>Streptophyta</taxon>
        <taxon>Embryophyta</taxon>
        <taxon>Tracheophyta</taxon>
        <taxon>Spermatophyta</taxon>
        <taxon>Magnoliopsida</taxon>
        <taxon>Liliopsida</taxon>
        <taxon>Poales</taxon>
        <taxon>Poaceae</taxon>
        <taxon>PACMAD clade</taxon>
        <taxon>Panicoideae</taxon>
        <taxon>Panicodae</taxon>
        <taxon>Paniceae</taxon>
        <taxon>Panicinae</taxon>
        <taxon>Panicum</taxon>
        <taxon>Panicum sect. Hiantes</taxon>
    </lineage>
</organism>
<keyword evidence="2" id="KW-0472">Membrane</keyword>
<evidence type="ECO:0000313" key="4">
    <source>
        <dbReference type="EMBL" id="KAG2581964.1"/>
    </source>
</evidence>
<evidence type="ECO:0000256" key="1">
    <source>
        <dbReference type="SAM" id="MobiDB-lite"/>
    </source>
</evidence>
<dbReference type="Proteomes" id="UP000823388">
    <property type="component" value="Chromosome 6K"/>
</dbReference>
<name>A0A8T0R8X5_PANVG</name>
<dbReference type="Pfam" id="PF13968">
    <property type="entry name" value="DUF4220"/>
    <property type="match status" value="1"/>
</dbReference>
<feature type="domain" description="DUF4220" evidence="3">
    <location>
        <begin position="49"/>
        <end position="353"/>
    </location>
</feature>
<reference evidence="4 5" key="1">
    <citation type="submission" date="2020-05" db="EMBL/GenBank/DDBJ databases">
        <title>WGS assembly of Panicum virgatum.</title>
        <authorList>
            <person name="Lovell J.T."/>
            <person name="Jenkins J."/>
            <person name="Shu S."/>
            <person name="Juenger T.E."/>
            <person name="Schmutz J."/>
        </authorList>
    </citation>
    <scope>NUCLEOTIDE SEQUENCE [LARGE SCALE GENOMIC DNA]</scope>
    <source>
        <strain evidence="4">AP13</strain>
        <strain evidence="5">cv. AP13</strain>
    </source>
</reference>
<dbReference type="EMBL" id="CM029047">
    <property type="protein sequence ID" value="KAG2581964.1"/>
    <property type="molecule type" value="Genomic_DNA"/>
</dbReference>
<keyword evidence="5" id="KW-1185">Reference proteome</keyword>
<keyword evidence="2" id="KW-0812">Transmembrane</keyword>
<feature type="transmembrane region" description="Helical" evidence="2">
    <location>
        <begin position="328"/>
        <end position="347"/>
    </location>
</feature>
<accession>A0A8T0R8X5</accession>
<feature type="compositionally biased region" description="Polar residues" evidence="1">
    <location>
        <begin position="690"/>
        <end position="701"/>
    </location>
</feature>
<dbReference type="PANTHER" id="PTHR31325">
    <property type="entry name" value="OS01G0798800 PROTEIN-RELATED"/>
    <property type="match status" value="1"/>
</dbReference>
<dbReference type="InterPro" id="IPR007658">
    <property type="entry name" value="DUF594"/>
</dbReference>
<dbReference type="AlphaFoldDB" id="A0A8T0R8X5"/>
<dbReference type="EMBL" id="CM029047">
    <property type="protein sequence ID" value="KAG2581963.1"/>
    <property type="molecule type" value="Genomic_DNA"/>
</dbReference>
<feature type="compositionally biased region" description="Low complexity" evidence="1">
    <location>
        <begin position="675"/>
        <end position="684"/>
    </location>
</feature>
<proteinExistence type="predicted"/>
<evidence type="ECO:0000256" key="2">
    <source>
        <dbReference type="SAM" id="Phobius"/>
    </source>
</evidence>
<evidence type="ECO:0000259" key="3">
    <source>
        <dbReference type="Pfam" id="PF13968"/>
    </source>
</evidence>
<sequence length="719" mass="81305">MGLSSVVRLWEEWQLRILVLGSLCIQCFLAAFASARKSHIRPLFRFSIWLSYLGSDALAIYALATLFNRQRKLQHSSAVSSSSHDLEVLWTSVLLMHLGGQVTITAYNIEDNELWKRHVLTAISQVTVAIYVFCKSWSASSDKRLLATAILVFIPGVFKCFEKPLALKCASFDGLVSSWFPDNSRTTSANRELELEEYVQKARDSVKRNKIPAELEFHVKPLPGFFKKKRLRIVPDKLFTDVMYPYSDRFANLNSFWSLSDERAYMALRDGLSILFDLVYMKDLSTKSVYKSYYYCAHCTRVSSIILPIAAIGLFHSSHKKVYRGSDVIVTYVLLYITFFIEIFSLIRLSSKFSWGWPETVHQHSLVGFFARNKRHTWLMSIMGCLQLKNFLDKYWCTCSSARAITNLVRGHVKDGWLDYILDAESYRAFSDSRGHWTLKGKGCVQLISESIEKPFDESILLWHVATDFCFHSKGVSPDQECASRGREISNYMMHLLFANPDMLMPGSRTNLFTAAYKEIEDLLHGEDLPLVDEKELAQKITDKVASSSISREGFIHDAWVLSQELMRLGDEQRIWEVIEGVWVEMICFSAGRCRGFLHAKSLGSGGEYLSFIWLLMSHAGLETFAERQQRVQLRLPKEERVKIAMQRIQEAASNQATDPSTAQGMVPVKEEENAATPAAASEADGTLKQEANSATTSASQGECAAPTSAPAVEIVVSP</sequence>
<feature type="transmembrane region" description="Helical" evidence="2">
    <location>
        <begin position="13"/>
        <end position="34"/>
    </location>
</feature>
<dbReference type="Pfam" id="PF04578">
    <property type="entry name" value="DUF594"/>
    <property type="match status" value="1"/>
</dbReference>
<gene>
    <name evidence="4" type="ORF">PVAP13_6KG081700</name>
</gene>
<comment type="caution">
    <text evidence="4">The sequence shown here is derived from an EMBL/GenBank/DDBJ whole genome shotgun (WGS) entry which is preliminary data.</text>
</comment>